<reference evidence="5 6" key="1">
    <citation type="submission" date="2014-03" db="EMBL/GenBank/DDBJ databases">
        <title>Draft Genome of Photorhabdus luminescens BA1, an Egyptian Isolate.</title>
        <authorList>
            <person name="Ghazal S."/>
            <person name="Hurst S.G.IV."/>
            <person name="Morris K."/>
            <person name="Thomas K."/>
            <person name="Tisa L.S."/>
        </authorList>
    </citation>
    <scope>NUCLEOTIDE SEQUENCE [LARGE SCALE GENOMIC DNA]</scope>
    <source>
        <strain evidence="5 6">BA1</strain>
    </source>
</reference>
<keyword evidence="6" id="KW-1185">Reference proteome</keyword>
<accession>A0A022PGV9</accession>
<keyword evidence="1" id="KW-0175">Coiled coil</keyword>
<dbReference type="InterPro" id="IPR041079">
    <property type="entry name" value="Neuraminidase-like"/>
</dbReference>
<dbReference type="InterPro" id="IPR046839">
    <property type="entry name" value="ABC_toxin_N"/>
</dbReference>
<dbReference type="Pfam" id="PF18413">
    <property type="entry name" value="Neuraminidase"/>
    <property type="match status" value="1"/>
</dbReference>
<protein>
    <recommendedName>
        <fullName evidence="7">Insecticidal toxin complex protein TccB</fullName>
    </recommendedName>
</protein>
<feature type="domain" description="Neuraminidase-like" evidence="3">
    <location>
        <begin position="162"/>
        <end position="299"/>
    </location>
</feature>
<evidence type="ECO:0000259" key="2">
    <source>
        <dbReference type="Pfam" id="PF18276"/>
    </source>
</evidence>
<dbReference type="EMBL" id="JFGV01000072">
    <property type="protein sequence ID" value="EYU13710.1"/>
    <property type="molecule type" value="Genomic_DNA"/>
</dbReference>
<evidence type="ECO:0000259" key="4">
    <source>
        <dbReference type="Pfam" id="PF20220"/>
    </source>
</evidence>
<proteinExistence type="predicted"/>
<comment type="caution">
    <text evidence="5">The sequence shown here is derived from an EMBL/GenBank/DDBJ whole genome shotgun (WGS) entry which is preliminary data.</text>
</comment>
<evidence type="ECO:0000256" key="1">
    <source>
        <dbReference type="SAM" id="Coils"/>
    </source>
</evidence>
<organism evidence="5 6">
    <name type="scientific">Photorhabdus aegyptia</name>
    <dbReference type="NCBI Taxonomy" id="2805098"/>
    <lineage>
        <taxon>Bacteria</taxon>
        <taxon>Pseudomonadati</taxon>
        <taxon>Pseudomonadota</taxon>
        <taxon>Gammaproteobacteria</taxon>
        <taxon>Enterobacterales</taxon>
        <taxon>Morganellaceae</taxon>
        <taxon>Photorhabdus</taxon>
    </lineage>
</organism>
<dbReference type="Pfam" id="PF18276">
    <property type="entry name" value="TcA_TcB_BD"/>
    <property type="match status" value="1"/>
</dbReference>
<dbReference type="PATRIC" id="fig|1393736.3.peg.3866"/>
<evidence type="ECO:0000313" key="5">
    <source>
        <dbReference type="EMBL" id="EYU13710.1"/>
    </source>
</evidence>
<evidence type="ECO:0000313" key="6">
    <source>
        <dbReference type="Proteomes" id="UP000023464"/>
    </source>
</evidence>
<dbReference type="Pfam" id="PF20220">
    <property type="entry name" value="ABC_toxin_N"/>
    <property type="match status" value="1"/>
</dbReference>
<dbReference type="RefSeq" id="WP_051560851.1">
    <property type="nucleotide sequence ID" value="NZ_CAWLTM010000043.1"/>
</dbReference>
<feature type="domain" description="ABC toxin N-terminal" evidence="4">
    <location>
        <begin position="8"/>
        <end position="132"/>
    </location>
</feature>
<sequence length="1472" mass="166141">MKNIVSKKLAENVRDGLVSYYLGHIAKTANVPDLKTPDDLYQYLLIDNQVSSQVNTSVVAQAISSVQQYINGIMLNMEPGYDYQYEDKVEKWNNVLSQYNIWAGFQQLWNYPENYISPILRQNKTSDFKELEDNLNKGKLSDEVVQEAILNYLNKFEEISNLELMSGYINTTKKLAPAQAEYYFIGKMNITPGQYYWRSLNMANRNMQDVINPTAWKEWEKIGIPATGEVIKIRPIVIDGRLHIVWLAYEADNNKQENYYSINLIYRKFNGEWSLPNKLRTFTGDKNKVNSGFELIALMDLRAEPVLVISAIYKTEKSNDNISKEDHHPYSCNLLFNEVPVPLVGDKLLDLYIYQQIKSNPTEDLAQSNMLSAYFGDTYKLVDKPVYQESGSHPGLATGKITLFAEMGSRKLRLSGNNSLSIGKEVIKSVVCDIDLKSKSSEAGKVNISLADGTKENNGKITVSVVVTINDNSYASGDYFYIMFNSSQSGYPELNVNFSEWGQKQGNAYHFTKEMAVPLSGLQEAKVFSSEINKSGGKLVASGDGTPKVDIDHSGYREADFCLWHTKGGSDSLLYSKRQLLNGNSIIPTVELDLDEINGNDSSVFLKLGYKKEGEDADLGYNYYEVKLSKTPYPNLLLAYDKKTQAQYFDITELQFKYRSIRLNTLFGKELIARANHSIADVLSWEAQHIKEPPIPGSNENSDSALNGANSIYFWELFFHVPYLVAYQLNASQQYQDAQNWLHYIFNPGVKNKANGSPSYWNCSLLAVSQDSSVQLIKGLQDPDAIAYADPVHYKKAIFQMYVQNLIDFGNSFYRFLTNDGLNNAKLRYLQAQQLLGPRPDFDLVSHWLPIELADVTSSKNNKLREFESNIDPDILIDLPTTKVSAHTAVDNAIFRVPLNNDLLRYWDILSSRFYNLRHNLTLDGKPLSLPLYATPVDPKNLLALVANGGSLLAASSTAILNIPPYRFRALLPSVYHAVDTLSHFGDLLLSAQERKDRAEQEELNQLHLKELAVFTISLQKDAVAIAEKGKEALLKSQQTLQQRIDHYKALYDENISTDETNALNLQGTAKIISSVEEGMLTAAGAASLIPSIAGTSFGGQRWHMPLVCSAGITRTASLIMQMASDTLSIKAGYNRRREEWEIQYKQAESELEMLKKQLEQQEAQISAANTTLQQSQAQLQKEQDMYQFLTVARITKSSLYQWLNDQMMSLYRQAYDAVLSLCLNAQACWQYEMGDFTTQFIVQNGWDDNHNGLLVGEKIKLNLFKMESAYLNRNERRLELTKTISLKNLLSDTKKWQDIQSELKTGEGITFILNEKLFDQDYAGHYLRQITSVSVTLPTLIGPYQDIKATLTQTKSYTLKTPDINGVKYLLSNKEGDNKQIVTNLRASQQIALSSGINDSGTFNLNFGDDRYLPFEGTGAVSDWKLTFPSAATDNIQRDILDNLTDIILHVRYTAKDGGEAFAGQVRELLK</sequence>
<dbReference type="Proteomes" id="UP000023464">
    <property type="component" value="Unassembled WGS sequence"/>
</dbReference>
<evidence type="ECO:0008006" key="7">
    <source>
        <dbReference type="Google" id="ProtNLM"/>
    </source>
</evidence>
<feature type="domain" description="Tc toxin complex TcA C-terminal TcB-binding" evidence="2">
    <location>
        <begin position="1157"/>
        <end position="1456"/>
    </location>
</feature>
<name>A0A022PGV9_9GAMM</name>
<gene>
    <name evidence="5" type="ORF">BA1DRAFT_03793</name>
</gene>
<evidence type="ECO:0000259" key="3">
    <source>
        <dbReference type="Pfam" id="PF18413"/>
    </source>
</evidence>
<dbReference type="InterPro" id="IPR040840">
    <property type="entry name" value="TcA_TcB_BD"/>
</dbReference>
<feature type="coiled-coil region" evidence="1">
    <location>
        <begin position="1131"/>
        <end position="1186"/>
    </location>
</feature>